<proteinExistence type="predicted"/>
<accession>A0A136JEC4</accession>
<sequence length="613" mass="68410">MASQFDLPGDGVTRIMAAAPPRLNLRRAASYQNDRGALSSTSARFSFNHLISTPPPSPGLPPPRVTRPRKASNAPRPSRVFRLLFWIGSLVAFLYVISLIARQFAARVPSVVSWALDNQDEYEMVGQDELPDFPTPLAVTDARGKAKWTVSIPQTQEFPLSVEAYADMCAQCREVAAHVKELHGESLTKQQGRSGYYQRDSYFVDVKEAEAHGLLPSVGKTWKLGGRSIEKPLIGETWDYLVQKPVCKTSLTFILESADAGLGTSLMMLWMAYGLAQKENRAFFIDDTRWAYGRYTEMFQPPPPADCIPPPRHEMLPCPHSARHLVVSASTATDTFGTAFTTEFEDLRQDSIERERPLFNLARVGYEALFRLNKDDQPYVTQRIEELRAKSNQASNNDVANSTVVGVHVRHGDVHPAEYQYNGAYIPLTVYEERIQHAAVAYHNRTVAGLTGEAPRPLVVMASDDPTVYESAEFSSALRAQERIKLAGLKPAAPKVLDKGVMHPFTEEAVGWEGGFFRVMFWNLGRPAISHTQTHEQQHQRKPNLGPETTKLRAFMGRAYVMDLAVLGQASDMMVCTISAMGCRLLAVMMGWEKAMVNEQWVNIDGDFSWVAL</sequence>
<feature type="compositionally biased region" description="Pro residues" evidence="1">
    <location>
        <begin position="53"/>
        <end position="65"/>
    </location>
</feature>
<dbReference type="InParanoid" id="A0A136JEC4"/>
<evidence type="ECO:0000256" key="2">
    <source>
        <dbReference type="SAM" id="Phobius"/>
    </source>
</evidence>
<dbReference type="GO" id="GO:0006487">
    <property type="term" value="P:protein N-linked glycosylation"/>
    <property type="evidence" value="ECO:0007669"/>
    <property type="project" value="TreeGrafter"/>
</dbReference>
<evidence type="ECO:0000313" key="4">
    <source>
        <dbReference type="Proteomes" id="UP000070501"/>
    </source>
</evidence>
<feature type="region of interest" description="Disordered" evidence="1">
    <location>
        <begin position="51"/>
        <end position="74"/>
    </location>
</feature>
<dbReference type="PANTHER" id="PTHR13132">
    <property type="entry name" value="ALPHA- 1,6 -FUCOSYLTRANSFERASE"/>
    <property type="match status" value="1"/>
</dbReference>
<feature type="transmembrane region" description="Helical" evidence="2">
    <location>
        <begin position="80"/>
        <end position="101"/>
    </location>
</feature>
<keyword evidence="4" id="KW-1185">Reference proteome</keyword>
<keyword evidence="2" id="KW-0812">Transmembrane</keyword>
<evidence type="ECO:0000256" key="1">
    <source>
        <dbReference type="SAM" id="MobiDB-lite"/>
    </source>
</evidence>
<dbReference type="AlphaFoldDB" id="A0A136JEC4"/>
<gene>
    <name evidence="3" type="ORF">Micbo1qcDRAFT_157457</name>
</gene>
<dbReference type="OrthoDB" id="2392789at2759"/>
<name>A0A136JEC4_9PEZI</name>
<evidence type="ECO:0000313" key="3">
    <source>
        <dbReference type="EMBL" id="KXJ95494.1"/>
    </source>
</evidence>
<dbReference type="Proteomes" id="UP000070501">
    <property type="component" value="Unassembled WGS sequence"/>
</dbReference>
<keyword evidence="2" id="KW-1133">Transmembrane helix</keyword>
<dbReference type="GO" id="GO:0046921">
    <property type="term" value="F:alpha-(1-&gt;6)-fucosyltransferase activity"/>
    <property type="evidence" value="ECO:0007669"/>
    <property type="project" value="TreeGrafter"/>
</dbReference>
<keyword evidence="2" id="KW-0472">Membrane</keyword>
<dbReference type="EMBL" id="KQ964246">
    <property type="protein sequence ID" value="KXJ95494.1"/>
    <property type="molecule type" value="Genomic_DNA"/>
</dbReference>
<protein>
    <submittedName>
        <fullName evidence="3">Uncharacterized protein</fullName>
    </submittedName>
</protein>
<dbReference type="PANTHER" id="PTHR13132:SF29">
    <property type="entry name" value="ALPHA-(1,6)-FUCOSYLTRANSFERASE"/>
    <property type="match status" value="1"/>
</dbReference>
<organism evidence="3 4">
    <name type="scientific">Microdochium bolleyi</name>
    <dbReference type="NCBI Taxonomy" id="196109"/>
    <lineage>
        <taxon>Eukaryota</taxon>
        <taxon>Fungi</taxon>
        <taxon>Dikarya</taxon>
        <taxon>Ascomycota</taxon>
        <taxon>Pezizomycotina</taxon>
        <taxon>Sordariomycetes</taxon>
        <taxon>Xylariomycetidae</taxon>
        <taxon>Xylariales</taxon>
        <taxon>Microdochiaceae</taxon>
        <taxon>Microdochium</taxon>
    </lineage>
</organism>
<reference evidence="4" key="1">
    <citation type="submission" date="2016-02" db="EMBL/GenBank/DDBJ databases">
        <title>Draft genome sequence of Microdochium bolleyi, a fungal endophyte of beachgrass.</title>
        <authorList>
            <consortium name="DOE Joint Genome Institute"/>
            <person name="David A.S."/>
            <person name="May G."/>
            <person name="Haridas S."/>
            <person name="Lim J."/>
            <person name="Wang M."/>
            <person name="Labutti K."/>
            <person name="Lipzen A."/>
            <person name="Barry K."/>
            <person name="Grigoriev I.V."/>
        </authorList>
    </citation>
    <scope>NUCLEOTIDE SEQUENCE [LARGE SCALE GENOMIC DNA]</scope>
    <source>
        <strain evidence="4">J235TASD1</strain>
    </source>
</reference>